<accession>A0A9P5V651</accession>
<organism evidence="1 2">
    <name type="scientific">Linnemannia schmuckeri</name>
    <dbReference type="NCBI Taxonomy" id="64567"/>
    <lineage>
        <taxon>Eukaryota</taxon>
        <taxon>Fungi</taxon>
        <taxon>Fungi incertae sedis</taxon>
        <taxon>Mucoromycota</taxon>
        <taxon>Mortierellomycotina</taxon>
        <taxon>Mortierellomycetes</taxon>
        <taxon>Mortierellales</taxon>
        <taxon>Mortierellaceae</taxon>
        <taxon>Linnemannia</taxon>
    </lineage>
</organism>
<dbReference type="EMBL" id="JAAAUQ010001572">
    <property type="protein sequence ID" value="KAF9137307.1"/>
    <property type="molecule type" value="Genomic_DNA"/>
</dbReference>
<evidence type="ECO:0008006" key="3">
    <source>
        <dbReference type="Google" id="ProtNLM"/>
    </source>
</evidence>
<evidence type="ECO:0000313" key="2">
    <source>
        <dbReference type="Proteomes" id="UP000748756"/>
    </source>
</evidence>
<dbReference type="InterPro" id="IPR043502">
    <property type="entry name" value="DNA/RNA_pol_sf"/>
</dbReference>
<dbReference type="Gene3D" id="3.10.10.10">
    <property type="entry name" value="HIV Type 1 Reverse Transcriptase, subunit A, domain 1"/>
    <property type="match status" value="1"/>
</dbReference>
<name>A0A9P5V651_9FUNG</name>
<dbReference type="SUPFAM" id="SSF56672">
    <property type="entry name" value="DNA/RNA polymerases"/>
    <property type="match status" value="1"/>
</dbReference>
<sequence length="82" mass="9041">NDKLPSPPLTPVIHDIVHNELFNVFPSSLASGLPPDGVDPPFQPVIHLSITELDKLRKQLDDLLSKGFFKPSTLPYGIPVLF</sequence>
<gene>
    <name evidence="1" type="ORF">BG015_002771</name>
</gene>
<dbReference type="Proteomes" id="UP000748756">
    <property type="component" value="Unassembled WGS sequence"/>
</dbReference>
<proteinExistence type="predicted"/>
<feature type="non-terminal residue" evidence="1">
    <location>
        <position position="82"/>
    </location>
</feature>
<reference evidence="1" key="1">
    <citation type="journal article" date="2020" name="Fungal Divers.">
        <title>Resolving the Mortierellaceae phylogeny through synthesis of multi-gene phylogenetics and phylogenomics.</title>
        <authorList>
            <person name="Vandepol N."/>
            <person name="Liber J."/>
            <person name="Desiro A."/>
            <person name="Na H."/>
            <person name="Kennedy M."/>
            <person name="Barry K."/>
            <person name="Grigoriev I.V."/>
            <person name="Miller A.N."/>
            <person name="O'Donnell K."/>
            <person name="Stajich J.E."/>
            <person name="Bonito G."/>
        </authorList>
    </citation>
    <scope>NUCLEOTIDE SEQUENCE</scope>
    <source>
        <strain evidence="1">NRRL 6426</strain>
    </source>
</reference>
<protein>
    <recommendedName>
        <fullName evidence="3">Reverse transcriptase domain-containing protein</fullName>
    </recommendedName>
</protein>
<dbReference type="AlphaFoldDB" id="A0A9P5V651"/>
<keyword evidence="2" id="KW-1185">Reference proteome</keyword>
<evidence type="ECO:0000313" key="1">
    <source>
        <dbReference type="EMBL" id="KAF9137307.1"/>
    </source>
</evidence>
<dbReference type="OrthoDB" id="2431547at2759"/>
<feature type="non-terminal residue" evidence="1">
    <location>
        <position position="1"/>
    </location>
</feature>
<comment type="caution">
    <text evidence="1">The sequence shown here is derived from an EMBL/GenBank/DDBJ whole genome shotgun (WGS) entry which is preliminary data.</text>
</comment>